<dbReference type="RefSeq" id="WP_014203880.1">
    <property type="nucleotide sequence ID" value="NC_016600.1"/>
</dbReference>
<protein>
    <submittedName>
        <fullName evidence="9">ABC-type transporter, integral membrane subunit</fullName>
    </submittedName>
</protein>
<feature type="transmembrane region" description="Helical" evidence="7">
    <location>
        <begin position="205"/>
        <end position="226"/>
    </location>
</feature>
<keyword evidence="5 7" id="KW-1133">Transmembrane helix</keyword>
<evidence type="ECO:0000256" key="4">
    <source>
        <dbReference type="ARBA" id="ARBA00022692"/>
    </source>
</evidence>
<comment type="similarity">
    <text evidence="7">Belongs to the binding-protein-dependent transport system permease family.</text>
</comment>
<reference evidence="9" key="1">
    <citation type="journal article" date="2011" name="J. Bacteriol.">
        <title>Genome sequence of the 1,4-dioxane-degrading Pseudonocardia dioxanivorans strain CB1190.</title>
        <authorList>
            <person name="Sales C.M."/>
            <person name="Mahendra S."/>
            <person name="Grostern A."/>
            <person name="Parales R.E."/>
            <person name="Goodwin L.A."/>
            <person name="Woyke T."/>
            <person name="Nolan M."/>
            <person name="Lapidus A."/>
            <person name="Chertkov O."/>
            <person name="Ovchinnikova G."/>
            <person name="Sczyrba A."/>
            <person name="Alvarez-Cohen L."/>
        </authorList>
    </citation>
    <scope>NUCLEOTIDE SEQUENCE</scope>
    <source>
        <strain evidence="9">CB1190</strain>
        <plasmid evidence="9">pPSED02</plasmid>
    </source>
</reference>
<evidence type="ECO:0000256" key="6">
    <source>
        <dbReference type="ARBA" id="ARBA00023136"/>
    </source>
</evidence>
<feature type="transmembrane region" description="Helical" evidence="7">
    <location>
        <begin position="95"/>
        <end position="118"/>
    </location>
</feature>
<evidence type="ECO:0000256" key="5">
    <source>
        <dbReference type="ARBA" id="ARBA00022989"/>
    </source>
</evidence>
<dbReference type="CDD" id="cd06261">
    <property type="entry name" value="TM_PBP2"/>
    <property type="match status" value="1"/>
</dbReference>
<dbReference type="Gene3D" id="1.10.3720.10">
    <property type="entry name" value="MetI-like"/>
    <property type="match status" value="1"/>
</dbReference>
<geneLocation type="plasmid" evidence="9">
    <name>pPSED02</name>
</geneLocation>
<dbReference type="Pfam" id="PF00528">
    <property type="entry name" value="BPD_transp_1"/>
    <property type="match status" value="1"/>
</dbReference>
<evidence type="ECO:0000259" key="8">
    <source>
        <dbReference type="PROSITE" id="PS50928"/>
    </source>
</evidence>
<dbReference type="GO" id="GO:0055085">
    <property type="term" value="P:transmembrane transport"/>
    <property type="evidence" value="ECO:0007669"/>
    <property type="project" value="InterPro"/>
</dbReference>
<sequence length="296" mass="30877">MSVWTSAARISRAATVVGRGKARRAGGARLPVVLAATWLALVVLAAVVVDWLPLPHYDIPVGPPRQPPGADAVYLLGTDEFGRSQLVRLMVGARVSLAVSVGAVLLSITAGCVLGLIAGFYVRAAKVIDLVLDAALAVPGLVLLLAMTAVLGPDLWTLGLGLAIISVPPFARLARAITLSYADREFVVASKVLGARSVRTLFREILPNLVLPVGSYAFVVVAWLMVTEGSLSFLGLGVPPPNPSWGGSIASGQGYLATDPQLVFLPAAVLLATIFAFNVIGDHFQGRFGLGRPTDT</sequence>
<dbReference type="SUPFAM" id="SSF161098">
    <property type="entry name" value="MetI-like"/>
    <property type="match status" value="1"/>
</dbReference>
<dbReference type="PANTHER" id="PTHR43386">
    <property type="entry name" value="OLIGOPEPTIDE TRANSPORT SYSTEM PERMEASE PROTEIN APPC"/>
    <property type="match status" value="1"/>
</dbReference>
<keyword evidence="4 7" id="KW-0812">Transmembrane</keyword>
<dbReference type="PANTHER" id="PTHR43386:SF1">
    <property type="entry name" value="D,D-DIPEPTIDE TRANSPORT SYSTEM PERMEASE PROTEIN DDPC-RELATED"/>
    <property type="match status" value="1"/>
</dbReference>
<feature type="transmembrane region" description="Helical" evidence="7">
    <location>
        <begin position="130"/>
        <end position="149"/>
    </location>
</feature>
<evidence type="ECO:0000313" key="9">
    <source>
        <dbReference type="EMBL" id="AEA28991.1"/>
    </source>
</evidence>
<comment type="subcellular location">
    <subcellularLocation>
        <location evidence="1 7">Cell membrane</location>
        <topology evidence="1 7">Multi-pass membrane protein</topology>
    </subcellularLocation>
</comment>
<keyword evidence="3" id="KW-1003">Cell membrane</keyword>
<evidence type="ECO:0000256" key="7">
    <source>
        <dbReference type="RuleBase" id="RU363032"/>
    </source>
</evidence>
<name>F2L718_PSEUX</name>
<dbReference type="InterPro" id="IPR050366">
    <property type="entry name" value="BP-dependent_transpt_permease"/>
</dbReference>
<accession>F2L718</accession>
<keyword evidence="2 7" id="KW-0813">Transport</keyword>
<evidence type="ECO:0000256" key="1">
    <source>
        <dbReference type="ARBA" id="ARBA00004651"/>
    </source>
</evidence>
<dbReference type="InterPro" id="IPR000515">
    <property type="entry name" value="MetI-like"/>
</dbReference>
<dbReference type="AlphaFoldDB" id="F2L718"/>
<feature type="transmembrane region" description="Helical" evidence="7">
    <location>
        <begin position="262"/>
        <end position="280"/>
    </location>
</feature>
<feature type="domain" description="ABC transmembrane type-1" evidence="8">
    <location>
        <begin position="93"/>
        <end position="281"/>
    </location>
</feature>
<evidence type="ECO:0000256" key="2">
    <source>
        <dbReference type="ARBA" id="ARBA00022448"/>
    </source>
</evidence>
<keyword evidence="6 7" id="KW-0472">Membrane</keyword>
<organism evidence="9">
    <name type="scientific">Pseudonocardia dioxanivorans (strain ATCC 55486 / DSM 44775 / JCM 13855 / CB1190)</name>
    <dbReference type="NCBI Taxonomy" id="675635"/>
    <lineage>
        <taxon>Bacteria</taxon>
        <taxon>Bacillati</taxon>
        <taxon>Actinomycetota</taxon>
        <taxon>Actinomycetes</taxon>
        <taxon>Pseudonocardiales</taxon>
        <taxon>Pseudonocardiaceae</taxon>
        <taxon>Pseudonocardia</taxon>
    </lineage>
</organism>
<dbReference type="GO" id="GO:0005886">
    <property type="term" value="C:plasma membrane"/>
    <property type="evidence" value="ECO:0007669"/>
    <property type="project" value="UniProtKB-SubCell"/>
</dbReference>
<gene>
    <name evidence="9" type="ORF">Psed_6925</name>
</gene>
<evidence type="ECO:0000256" key="3">
    <source>
        <dbReference type="ARBA" id="ARBA00022475"/>
    </source>
</evidence>
<dbReference type="PROSITE" id="PS50928">
    <property type="entry name" value="ABC_TM1"/>
    <property type="match status" value="1"/>
</dbReference>
<proteinExistence type="inferred from homology"/>
<keyword evidence="9" id="KW-0614">Plasmid</keyword>
<dbReference type="EMBL" id="CP002596">
    <property type="protein sequence ID" value="AEA28991.1"/>
    <property type="molecule type" value="Genomic_DNA"/>
</dbReference>
<feature type="transmembrane region" description="Helical" evidence="7">
    <location>
        <begin position="155"/>
        <end position="174"/>
    </location>
</feature>
<dbReference type="InterPro" id="IPR035906">
    <property type="entry name" value="MetI-like_sf"/>
</dbReference>
<feature type="transmembrane region" description="Helical" evidence="7">
    <location>
        <begin position="30"/>
        <end position="52"/>
    </location>
</feature>